<evidence type="ECO:0000256" key="8">
    <source>
        <dbReference type="SAM" id="MobiDB-lite"/>
    </source>
</evidence>
<feature type="region of interest" description="Disordered" evidence="8">
    <location>
        <begin position="488"/>
        <end position="544"/>
    </location>
</feature>
<evidence type="ECO:0000256" key="1">
    <source>
        <dbReference type="ARBA" id="ARBA00004479"/>
    </source>
</evidence>
<feature type="signal peptide" evidence="10">
    <location>
        <begin position="1"/>
        <end position="26"/>
    </location>
</feature>
<sequence length="544" mass="59399">MCGLRAAFTEAVCLGLLSLGSTVVQGIKDKVHQGHTEAAATAAAGNLSAELHAALHQPNDNPFLVPPLSDFMDRFNIPKVHGVQKGGSGIYVDLGGDKEVDGRTYREPSGLCPVFGKTIVLYQPQNNPNYKNDFLDDIPTKQQSDAVGHPLPGGFNNSFKMPDKSPYSPMSAQKLNSYKQLKANTPMGKCAEMSFMTTAGKNSSYRYPWVYDTKRDLCYFLYLPVQRLMGERYCSVDGKPDGMTWYCFEPHKALDSRPELVYGSAYVGRDPDYWETHCPNKAVKDAVFGVWVSGRCTEHKHLDGAKKEKVNSKAECWSLAFENPEVASDHPVTEDENFGTYGYFFPSTEPNQPKSGGEGVNFASFYPGSMECWLSGEIPTCLVPLEGAAAFTALGSLEEETAPCTDSFPQTKTPCDRNTCTQIVATCVSGTLVSEEVPCSPEDGTRCEGGFPKGVMIGLAAAGGILLLLLGGGGFLLYRSRMRPAAKGDEATRSDYVQEEAAANRRKQRQSDLVQQAEPSFWEEAEADEAETGESTHVLVDQDY</sequence>
<reference evidence="11" key="1">
    <citation type="submission" date="2013-10" db="EMBL/GenBank/DDBJ databases">
        <title>Genomic analysis of the causative agents of coccidiosis in chickens.</title>
        <authorList>
            <person name="Reid A.J."/>
            <person name="Blake D."/>
            <person name="Billington K."/>
            <person name="Browne H."/>
            <person name="Dunn M."/>
            <person name="Hung S."/>
            <person name="Kawahara F."/>
            <person name="Miranda-Saavedra D."/>
            <person name="Mourier T."/>
            <person name="Nagra H."/>
            <person name="Otto T.D."/>
            <person name="Rawlings N."/>
            <person name="Sanchez A."/>
            <person name="Sanders M."/>
            <person name="Subramaniam C."/>
            <person name="Tay Y."/>
            <person name="Dear P."/>
            <person name="Doerig C."/>
            <person name="Gruber A."/>
            <person name="Parkinson J."/>
            <person name="Shirley M."/>
            <person name="Wan K.L."/>
            <person name="Berriman M."/>
            <person name="Tomley F."/>
            <person name="Pain A."/>
        </authorList>
    </citation>
    <scope>NUCLEOTIDE SEQUENCE [LARGE SCALE GENOMIC DNA]</scope>
    <source>
        <strain evidence="11">Weybridge</strain>
    </source>
</reference>
<evidence type="ECO:0000313" key="12">
    <source>
        <dbReference type="Proteomes" id="UP000030763"/>
    </source>
</evidence>
<accession>U6M7P6</accession>
<feature type="compositionally biased region" description="Acidic residues" evidence="8">
    <location>
        <begin position="521"/>
        <end position="532"/>
    </location>
</feature>
<evidence type="ECO:0000256" key="2">
    <source>
        <dbReference type="ARBA" id="ARBA00007098"/>
    </source>
</evidence>
<reference evidence="11" key="2">
    <citation type="submission" date="2013-10" db="EMBL/GenBank/DDBJ databases">
        <authorList>
            <person name="Aslett M."/>
        </authorList>
    </citation>
    <scope>NUCLEOTIDE SEQUENCE [LARGE SCALE GENOMIC DNA]</scope>
    <source>
        <strain evidence="11">Weybridge</strain>
    </source>
</reference>
<dbReference type="RefSeq" id="XP_013334338.1">
    <property type="nucleotide sequence ID" value="XM_013478884.1"/>
</dbReference>
<dbReference type="GO" id="GO:0016020">
    <property type="term" value="C:membrane"/>
    <property type="evidence" value="ECO:0007669"/>
    <property type="project" value="UniProtKB-SubCell"/>
</dbReference>
<comment type="similarity">
    <text evidence="2">Belongs to the apicomplexan parasites AMA1 family.</text>
</comment>
<dbReference type="OMA" id="LMGERYC"/>
<evidence type="ECO:0000256" key="10">
    <source>
        <dbReference type="SAM" id="SignalP"/>
    </source>
</evidence>
<evidence type="ECO:0000256" key="4">
    <source>
        <dbReference type="ARBA" id="ARBA00022729"/>
    </source>
</evidence>
<evidence type="ECO:0000256" key="3">
    <source>
        <dbReference type="ARBA" id="ARBA00022692"/>
    </source>
</evidence>
<dbReference type="EMBL" id="HG719359">
    <property type="protein sequence ID" value="CDJ57690.1"/>
    <property type="molecule type" value="Genomic_DNA"/>
</dbReference>
<comment type="subcellular location">
    <subcellularLocation>
        <location evidence="1">Membrane</location>
        <topology evidence="1">Single-pass type I membrane protein</topology>
    </subcellularLocation>
</comment>
<evidence type="ECO:0000256" key="6">
    <source>
        <dbReference type="ARBA" id="ARBA00023136"/>
    </source>
</evidence>
<keyword evidence="3 9" id="KW-0812">Transmembrane</keyword>
<dbReference type="Gene3D" id="3.50.4.10">
    <property type="entry name" value="Hepatocyte Growth Factor"/>
    <property type="match status" value="2"/>
</dbReference>
<feature type="chain" id="PRO_5004673420" evidence="10">
    <location>
        <begin position="27"/>
        <end position="544"/>
    </location>
</feature>
<dbReference type="AlphaFoldDB" id="U6M7P6"/>
<keyword evidence="5 9" id="KW-1133">Transmembrane helix</keyword>
<evidence type="ECO:0000256" key="9">
    <source>
        <dbReference type="SAM" id="Phobius"/>
    </source>
</evidence>
<dbReference type="PRINTS" id="PR01361">
    <property type="entry name" value="MEROZOITESA"/>
</dbReference>
<protein>
    <submittedName>
        <fullName evidence="11">Apical membrane antigen 1, putative</fullName>
    </submittedName>
</protein>
<feature type="transmembrane region" description="Helical" evidence="9">
    <location>
        <begin position="455"/>
        <end position="478"/>
    </location>
</feature>
<evidence type="ECO:0000313" key="11">
    <source>
        <dbReference type="EMBL" id="CDJ57690.1"/>
    </source>
</evidence>
<dbReference type="InterPro" id="IPR003298">
    <property type="entry name" value="Apmem_Ag1"/>
</dbReference>
<organism evidence="11 12">
    <name type="scientific">Eimeria maxima</name>
    <name type="common">Coccidian parasite</name>
    <dbReference type="NCBI Taxonomy" id="5804"/>
    <lineage>
        <taxon>Eukaryota</taxon>
        <taxon>Sar</taxon>
        <taxon>Alveolata</taxon>
        <taxon>Apicomplexa</taxon>
        <taxon>Conoidasida</taxon>
        <taxon>Coccidia</taxon>
        <taxon>Eucoccidiorida</taxon>
        <taxon>Eimeriorina</taxon>
        <taxon>Eimeriidae</taxon>
        <taxon>Eimeria</taxon>
    </lineage>
</organism>
<dbReference type="GeneID" id="25335078"/>
<dbReference type="OrthoDB" id="345315at2759"/>
<dbReference type="Pfam" id="PF02430">
    <property type="entry name" value="AMA-1"/>
    <property type="match status" value="1"/>
</dbReference>
<gene>
    <name evidence="11" type="ORF">EMWEY_00010920</name>
</gene>
<evidence type="ECO:0000256" key="7">
    <source>
        <dbReference type="ARBA" id="ARBA00023180"/>
    </source>
</evidence>
<dbReference type="Proteomes" id="UP000030763">
    <property type="component" value="Unassembled WGS sequence"/>
</dbReference>
<keyword evidence="12" id="KW-1185">Reference proteome</keyword>
<proteinExistence type="inferred from homology"/>
<dbReference type="SMART" id="SM00815">
    <property type="entry name" value="AMA-1"/>
    <property type="match status" value="1"/>
</dbReference>
<dbReference type="VEuPathDB" id="ToxoDB:EMWEY_00010920"/>
<keyword evidence="4 10" id="KW-0732">Signal</keyword>
<evidence type="ECO:0000256" key="5">
    <source>
        <dbReference type="ARBA" id="ARBA00022989"/>
    </source>
</evidence>
<keyword evidence="7" id="KW-0325">Glycoprotein</keyword>
<name>U6M7P6_EIMMA</name>
<keyword evidence="6 9" id="KW-0472">Membrane</keyword>